<protein>
    <submittedName>
        <fullName evidence="1">Uncharacterized protein</fullName>
    </submittedName>
</protein>
<accession>A0A067MBL9</accession>
<gene>
    <name evidence="1" type="ORF">BOTBODRAFT_37514</name>
</gene>
<evidence type="ECO:0000313" key="2">
    <source>
        <dbReference type="Proteomes" id="UP000027195"/>
    </source>
</evidence>
<evidence type="ECO:0000313" key="1">
    <source>
        <dbReference type="EMBL" id="KDQ08986.1"/>
    </source>
</evidence>
<proteinExistence type="predicted"/>
<organism evidence="1 2">
    <name type="scientific">Botryobasidium botryosum (strain FD-172 SS1)</name>
    <dbReference type="NCBI Taxonomy" id="930990"/>
    <lineage>
        <taxon>Eukaryota</taxon>
        <taxon>Fungi</taxon>
        <taxon>Dikarya</taxon>
        <taxon>Basidiomycota</taxon>
        <taxon>Agaricomycotina</taxon>
        <taxon>Agaricomycetes</taxon>
        <taxon>Cantharellales</taxon>
        <taxon>Botryobasidiaceae</taxon>
        <taxon>Botryobasidium</taxon>
    </lineage>
</organism>
<dbReference type="HOGENOM" id="CLU_064972_0_0_1"/>
<keyword evidence="2" id="KW-1185">Reference proteome</keyword>
<reference evidence="2" key="1">
    <citation type="journal article" date="2014" name="Proc. Natl. Acad. Sci. U.S.A.">
        <title>Extensive sampling of basidiomycete genomes demonstrates inadequacy of the white-rot/brown-rot paradigm for wood decay fungi.</title>
        <authorList>
            <person name="Riley R."/>
            <person name="Salamov A.A."/>
            <person name="Brown D.W."/>
            <person name="Nagy L.G."/>
            <person name="Floudas D."/>
            <person name="Held B.W."/>
            <person name="Levasseur A."/>
            <person name="Lombard V."/>
            <person name="Morin E."/>
            <person name="Otillar R."/>
            <person name="Lindquist E.A."/>
            <person name="Sun H."/>
            <person name="LaButti K.M."/>
            <person name="Schmutz J."/>
            <person name="Jabbour D."/>
            <person name="Luo H."/>
            <person name="Baker S.E."/>
            <person name="Pisabarro A.G."/>
            <person name="Walton J.D."/>
            <person name="Blanchette R.A."/>
            <person name="Henrissat B."/>
            <person name="Martin F."/>
            <person name="Cullen D."/>
            <person name="Hibbett D.S."/>
            <person name="Grigoriev I.V."/>
        </authorList>
    </citation>
    <scope>NUCLEOTIDE SEQUENCE [LARGE SCALE GENOMIC DNA]</scope>
    <source>
        <strain evidence="2">FD-172 SS1</strain>
    </source>
</reference>
<name>A0A067MBL9_BOTB1</name>
<sequence>MAQKVRISSSSLAERVIATFVASLADPHAPLHCARCIQACIVTLTQNTYGLENLAVLCASHQDVLKTCMNFLTAPRSSEEITRLKSSMSACHCDTSDPCVREMHTADVKSDEPSFATLVNMLIVTVHNAVQPALEAGNVHEVAQNAGIAAQEGRSVPWPATPKDLLPYGPESMIALGAMIDVSPHPIHLGLLGSIMDICLETTIPPFLASPVLSGHVVGIGRIPQIAWIAMTSFPERPSAYTPLDCLADIGRLTLVCQVLLALGNKSQLVQFSNQAEEQNGQGDGVDICSDMLKLLEEVAPAIKPSTPKVRADVARCTAVFANLGARLHLFLAHPFDHKEYHPHILRGSLQRAQQEGNPHAHGL</sequence>
<dbReference type="AlphaFoldDB" id="A0A067MBL9"/>
<dbReference type="InParanoid" id="A0A067MBL9"/>
<dbReference type="Proteomes" id="UP000027195">
    <property type="component" value="Unassembled WGS sequence"/>
</dbReference>
<dbReference type="STRING" id="930990.A0A067MBL9"/>
<dbReference type="OrthoDB" id="2998255at2759"/>
<dbReference type="EMBL" id="KL198084">
    <property type="protein sequence ID" value="KDQ08986.1"/>
    <property type="molecule type" value="Genomic_DNA"/>
</dbReference>